<dbReference type="InterPro" id="IPR032088">
    <property type="entry name" value="SAT"/>
</dbReference>
<organism evidence="17 18">
    <name type="scientific">Podospora appendiculata</name>
    <dbReference type="NCBI Taxonomy" id="314037"/>
    <lineage>
        <taxon>Eukaryota</taxon>
        <taxon>Fungi</taxon>
        <taxon>Dikarya</taxon>
        <taxon>Ascomycota</taxon>
        <taxon>Pezizomycotina</taxon>
        <taxon>Sordariomycetes</taxon>
        <taxon>Sordariomycetidae</taxon>
        <taxon>Sordariales</taxon>
        <taxon>Podosporaceae</taxon>
        <taxon>Podospora</taxon>
    </lineage>
</organism>
<comment type="catalytic activity">
    <reaction evidence="13">
        <text>a 2,3-saturated acyl-[ACP] + NAD(+) = a (2E)-enoyl-[ACP] + NADH + H(+)</text>
        <dbReference type="Rhea" id="RHEA:10240"/>
        <dbReference type="Rhea" id="RHEA-COMP:9925"/>
        <dbReference type="Rhea" id="RHEA-COMP:9926"/>
        <dbReference type="ChEBI" id="CHEBI:15378"/>
        <dbReference type="ChEBI" id="CHEBI:57540"/>
        <dbReference type="ChEBI" id="CHEBI:57945"/>
        <dbReference type="ChEBI" id="CHEBI:78784"/>
        <dbReference type="ChEBI" id="CHEBI:78785"/>
        <dbReference type="EC" id="1.3.1.9"/>
    </reaction>
</comment>
<dbReference type="InterPro" id="IPR002539">
    <property type="entry name" value="MaoC-like_dom"/>
</dbReference>
<dbReference type="InterPro" id="IPR016452">
    <property type="entry name" value="Fas1/AflB-like"/>
</dbReference>
<dbReference type="Pfam" id="PF01575">
    <property type="entry name" value="MaoC_dehydratas"/>
    <property type="match status" value="1"/>
</dbReference>
<dbReference type="GO" id="GO:0016297">
    <property type="term" value="F:fatty acyl-[ACP] hydrolase activity"/>
    <property type="evidence" value="ECO:0007669"/>
    <property type="project" value="UniProtKB-EC"/>
</dbReference>
<dbReference type="Pfam" id="PF08354">
    <property type="entry name" value="Fas1-AflB-like_hel"/>
    <property type="match status" value="1"/>
</dbReference>
<dbReference type="GO" id="GO:0019171">
    <property type="term" value="F:(3R)-hydroxyacyl-[acyl-carrier-protein] dehydratase activity"/>
    <property type="evidence" value="ECO:0007669"/>
    <property type="project" value="UniProtKB-EC"/>
</dbReference>
<dbReference type="Gene3D" id="3.40.366.10">
    <property type="entry name" value="Malonyl-Coenzyme A Acyl Carrier Protein, domain 2"/>
    <property type="match status" value="3"/>
</dbReference>
<dbReference type="SMART" id="SM00827">
    <property type="entry name" value="PKS_AT"/>
    <property type="match status" value="1"/>
</dbReference>
<dbReference type="PANTHER" id="PTHR10982">
    <property type="entry name" value="MALONYL COA-ACYL CARRIER PROTEIN TRANSACYLASE"/>
    <property type="match status" value="1"/>
</dbReference>
<dbReference type="GO" id="GO:0006633">
    <property type="term" value="P:fatty acid biosynthetic process"/>
    <property type="evidence" value="ECO:0007669"/>
    <property type="project" value="InterPro"/>
</dbReference>
<evidence type="ECO:0000256" key="2">
    <source>
        <dbReference type="ARBA" id="ARBA00010009"/>
    </source>
</evidence>
<dbReference type="Proteomes" id="UP001270362">
    <property type="component" value="Unassembled WGS sequence"/>
</dbReference>
<dbReference type="Gene3D" id="1.20.930.70">
    <property type="match status" value="1"/>
</dbReference>
<evidence type="ECO:0000256" key="7">
    <source>
        <dbReference type="ARBA" id="ARBA00023027"/>
    </source>
</evidence>
<feature type="active site" description="For malonyltransferase activity" evidence="15">
    <location>
        <position position="1764"/>
    </location>
</feature>
<dbReference type="PRINTS" id="PR01483">
    <property type="entry name" value="FASYNTHASE"/>
</dbReference>
<evidence type="ECO:0000256" key="13">
    <source>
        <dbReference type="ARBA" id="ARBA00048572"/>
    </source>
</evidence>
<dbReference type="InterPro" id="IPR050830">
    <property type="entry name" value="Fungal_FAS"/>
</dbReference>
<comment type="catalytic activity">
    <reaction evidence="1">
        <text>a (3R)-hydroxyacyl-[ACP] = a (2E)-enoyl-[ACP] + H2O</text>
        <dbReference type="Rhea" id="RHEA:13097"/>
        <dbReference type="Rhea" id="RHEA-COMP:9925"/>
        <dbReference type="Rhea" id="RHEA-COMP:9945"/>
        <dbReference type="ChEBI" id="CHEBI:15377"/>
        <dbReference type="ChEBI" id="CHEBI:78784"/>
        <dbReference type="ChEBI" id="CHEBI:78827"/>
        <dbReference type="EC" id="4.2.1.59"/>
    </reaction>
</comment>
<dbReference type="InterPro" id="IPR003965">
    <property type="entry name" value="Fatty_acid_synthase"/>
</dbReference>
<evidence type="ECO:0000256" key="1">
    <source>
        <dbReference type="ARBA" id="ARBA00001055"/>
    </source>
</evidence>
<dbReference type="PANTHER" id="PTHR10982:SF21">
    <property type="entry name" value="FATTY ACID SYNTHASE SUBUNIT BETA"/>
    <property type="match status" value="1"/>
</dbReference>
<dbReference type="SUPFAM" id="SSF51395">
    <property type="entry name" value="FMN-linked oxidoreductases"/>
    <property type="match status" value="1"/>
</dbReference>
<dbReference type="InterPro" id="IPR014043">
    <property type="entry name" value="Acyl_transferase_dom"/>
</dbReference>
<dbReference type="Gene3D" id="6.10.60.10">
    <property type="match status" value="1"/>
</dbReference>
<evidence type="ECO:0000313" key="17">
    <source>
        <dbReference type="EMBL" id="KAK3693115.1"/>
    </source>
</evidence>
<dbReference type="Pfam" id="PF00698">
    <property type="entry name" value="Acyl_transf_1"/>
    <property type="match status" value="1"/>
</dbReference>
<dbReference type="InterPro" id="IPR001227">
    <property type="entry name" value="Ac_transferase_dom_sf"/>
</dbReference>
<accession>A0AAE1CG55</accession>
<protein>
    <submittedName>
        <fullName evidence="17">Sterigmatocystin biosynthesis fatty acid synthase subunit beta</fullName>
    </submittedName>
</protein>
<dbReference type="PIRSF" id="PIRSF005562">
    <property type="entry name" value="FAS_yeast_beta"/>
    <property type="match status" value="1"/>
</dbReference>
<dbReference type="Gene3D" id="3.30.70.3330">
    <property type="match status" value="1"/>
</dbReference>
<comment type="catalytic activity">
    <reaction evidence="14">
        <text>holo-[ACP] + acetyl-CoA = acetyl-[ACP] + CoA</text>
        <dbReference type="Rhea" id="RHEA:41788"/>
        <dbReference type="Rhea" id="RHEA-COMP:9621"/>
        <dbReference type="Rhea" id="RHEA-COMP:9685"/>
        <dbReference type="ChEBI" id="CHEBI:57287"/>
        <dbReference type="ChEBI" id="CHEBI:57288"/>
        <dbReference type="ChEBI" id="CHEBI:64479"/>
        <dbReference type="ChEBI" id="CHEBI:78446"/>
        <dbReference type="EC" id="2.3.1.38"/>
    </reaction>
</comment>
<dbReference type="GO" id="GO:0004318">
    <property type="term" value="F:enoyl-[acyl-carrier-protein] reductase (NADH) activity"/>
    <property type="evidence" value="ECO:0007669"/>
    <property type="project" value="UniProtKB-EC"/>
</dbReference>
<dbReference type="CDD" id="cd03447">
    <property type="entry name" value="FAS_MaoC"/>
    <property type="match status" value="1"/>
</dbReference>
<dbReference type="Pfam" id="PF22235">
    <property type="entry name" value="FAS1_thioest_ins"/>
    <property type="match status" value="1"/>
</dbReference>
<dbReference type="SUPFAM" id="SSF54637">
    <property type="entry name" value="Thioesterase/thiol ester dehydrase-isomerase"/>
    <property type="match status" value="1"/>
</dbReference>
<sequence>INTSSLPGSLLAAAEAGDASLAFIFGGQGSSNAQCVDQAAELYALYPALLEPLVSSIDSLFANLSTSLPELDIFFLGREISIRTWLEEPSSRPEKAFIASAAVSFPLIGLLDLMQYCIIGKTLGKTPKQLRQLLAGLTGHSQGIVVAAALARSDCNSWADFDRIAAWAVELLFWIGFESHAGAPQASLPPAAISESVEKGYGVPSHMLSVRGVQLPQLDKAVEAFNHNLNQVIPAQQHHLHVALINGPSSYVVAGAPRFLFGLAQRLTDGQSNRDQSRVPFSQRKPTVHCHFLPISAPFHTPHLAEPAQRVKDRFSSASHSSPYRAAMRPTVGDLDVALFHTETGKDVRETFPTTASLVDVVVDAIATKRLDWPSSLQMTSSRTPVSHMIVLGNGRLSTLVHQTVDGLGIRVIDGTSIPSPVEADTITIGSRSEIFDKTLSPWQLRPQTWRDRFRPRIHKHFRDFNSDFTRLNRILNAPPVMVAGMTPTTVHPDFVAAVVQAGYHVELAGGGYFTEAEMSAAVDALTAQLPAGRCITVNLIYASPVAMGWQIPLLQTLIRRGAPIEGLTIAAGVPSPDVVAGYIRTLGASTTNAGGLRHMSFKPGSAAGIREVISIARSHPAFPIILQWTGGRGGGHHSAEDFHEPLLETYSEMRRCENLYLVVGSGFGDGAGMLPYFTGEWARRFGRADMPVDGVLMGSRLMVAKEAHTSPQAKALILATPGVPDAQWESSYTPAGHVLTVVSEMGQPIHKIATRAVKLWKNLDDTVFSLPRAERKAALLKRKEEIIGRLNADSHRPWFGLDARGKTVDLEDMTYAEVLARLVQLQYVRHQQRWVHPSNLELFREFAVRVVERLSLGGPLPSGSRANNPLKLDFASDSPYALLVKINAACPEAGSQVLHPEDARVFLHLCRARGRKPVSFILDLDDDFEHWFKKDSLWQSEDVDAVYGQDAQRVCVLQSPVSLAYSTRADQTAGEILDDIQHELGALIEAQHVSIRGWRNPASTSSSSSYWVTDGMPPSHAAAAAGVQIDRTRSHLVLRPLVDDLDPDAWLTLLKDQITSPALSAVLSEASIYQAHCSTPGVPIQPNCFRQIFAPRVGVSVHVHVCEEELLLVHDGDRHSKTAVLVRVSTDAFSSSSSSSGGGNTNPTQLMLDWRYDAKTRRLLDTMAPDDRNQRVQRFFGQLWLPTSPPPQVTPTETPSESLPLYTALQSHRSPPLSIHLAPEVYSTLQASISQAFDTASPTVPRLTHGTPIALEASVIAAWDALMAPLVLPALKGDLLRLVHRSIGVRLAPDAAPLTVGENLTCSSRVTAVTIEPSGKSIKVAVDVFRPDNANAKALTILGEFFIRGKFADWADSFRDEDTEYEVFIANEIDEAVLRDREWFTLNPDMGVTTTSLVGKTLVFKLHSHTLFRDATSLAHVTTTGTVEQKTWNGARNPIGSVFFTQTSLPRDPVVDFLQRKGTAVAGGLVKVPLKMPGWTGEAERIVTAPSQRQSKLYAAVSGDLNPIHTSPVFAALAEIPGGSTIVHGMYTVAVCRQVVEELCGLGSAEQRGRLRAFSADLVGMVRPGDVLRVGVVHEAMVGGRMVVEVIARLASTGEVVVKGEAEVEQPTTAYVFTGQGSQSPGMGMALYKSSPVAQKIWDEMDAVLMDQFGWSIMHIVNDNPTELTIHFGGPQGQKVLNNYLAMTVEIPVPGADSTLTKRQPLIPDITPDSESYTFRDSRGLVHATQFAQPAIMILQKATVEHLAAEGLLQQGAVFAGHSLGEWGAISSMAGFLQFSQTMTIGFYRGLLMHFAVPRDADGQTGYSMVAVNPTRAGKGFDDAALRTVVNHIAHASGRLMEIVNFNVEAEQYVCAGHVRNISVLTQILNTLPSPSSLQTFLTSPTAQSRTSTLLGQQIASAILASESLPLTTVLPRGRATIPLSAIDIPFHSNILRPGIAAFRRILEARIRAEDFRPELAVGKWVTNVLGKEFSLDQAYLKEAADVTGSEVLREIVDVVDREGVH</sequence>
<reference evidence="17" key="1">
    <citation type="journal article" date="2023" name="Mol. Phylogenet. Evol.">
        <title>Genome-scale phylogeny and comparative genomics of the fungal order Sordariales.</title>
        <authorList>
            <person name="Hensen N."/>
            <person name="Bonometti L."/>
            <person name="Westerberg I."/>
            <person name="Brannstrom I.O."/>
            <person name="Guillou S."/>
            <person name="Cros-Aarteil S."/>
            <person name="Calhoun S."/>
            <person name="Haridas S."/>
            <person name="Kuo A."/>
            <person name="Mondo S."/>
            <person name="Pangilinan J."/>
            <person name="Riley R."/>
            <person name="LaButti K."/>
            <person name="Andreopoulos B."/>
            <person name="Lipzen A."/>
            <person name="Chen C."/>
            <person name="Yan M."/>
            <person name="Daum C."/>
            <person name="Ng V."/>
            <person name="Clum A."/>
            <person name="Steindorff A."/>
            <person name="Ohm R.A."/>
            <person name="Martin F."/>
            <person name="Silar P."/>
            <person name="Natvig D.O."/>
            <person name="Lalanne C."/>
            <person name="Gautier V."/>
            <person name="Ament-Velasquez S.L."/>
            <person name="Kruys A."/>
            <person name="Hutchinson M.I."/>
            <person name="Powell A.J."/>
            <person name="Barry K."/>
            <person name="Miller A.N."/>
            <person name="Grigoriev I.V."/>
            <person name="Debuchy R."/>
            <person name="Gladieux P."/>
            <person name="Hiltunen Thoren M."/>
            <person name="Johannesson H."/>
        </authorList>
    </citation>
    <scope>NUCLEOTIDE SEQUENCE</scope>
    <source>
        <strain evidence="17">CBS 314.62</strain>
    </source>
</reference>
<dbReference type="Gene3D" id="3.20.20.70">
    <property type="entry name" value="Aldolase class I"/>
    <property type="match status" value="1"/>
</dbReference>
<dbReference type="EMBL" id="JAULSO010000001">
    <property type="protein sequence ID" value="KAK3693115.1"/>
    <property type="molecule type" value="Genomic_DNA"/>
</dbReference>
<reference evidence="17" key="2">
    <citation type="submission" date="2023-06" db="EMBL/GenBank/DDBJ databases">
        <authorList>
            <consortium name="Lawrence Berkeley National Laboratory"/>
            <person name="Haridas S."/>
            <person name="Hensen N."/>
            <person name="Bonometti L."/>
            <person name="Westerberg I."/>
            <person name="Brannstrom I.O."/>
            <person name="Guillou S."/>
            <person name="Cros-Aarteil S."/>
            <person name="Calhoun S."/>
            <person name="Kuo A."/>
            <person name="Mondo S."/>
            <person name="Pangilinan J."/>
            <person name="Riley R."/>
            <person name="Labutti K."/>
            <person name="Andreopoulos B."/>
            <person name="Lipzen A."/>
            <person name="Chen C."/>
            <person name="Yanf M."/>
            <person name="Daum C."/>
            <person name="Ng V."/>
            <person name="Clum A."/>
            <person name="Steindorff A."/>
            <person name="Ohm R."/>
            <person name="Martin F."/>
            <person name="Silar P."/>
            <person name="Natvig D."/>
            <person name="Lalanne C."/>
            <person name="Gautier V."/>
            <person name="Ament-Velasquez S.L."/>
            <person name="Kruys A."/>
            <person name="Hutchinson M.I."/>
            <person name="Powell A.J."/>
            <person name="Barry K."/>
            <person name="Miller A.N."/>
            <person name="Grigoriev I.V."/>
            <person name="Debuchy R."/>
            <person name="Gladieux P."/>
            <person name="Thoren M.H."/>
            <person name="Johannesson H."/>
        </authorList>
    </citation>
    <scope>NUCLEOTIDE SEQUENCE</scope>
    <source>
        <strain evidence="17">CBS 314.62</strain>
    </source>
</reference>
<keyword evidence="6" id="KW-0560">Oxidoreductase</keyword>
<evidence type="ECO:0000256" key="6">
    <source>
        <dbReference type="ARBA" id="ARBA00023002"/>
    </source>
</evidence>
<dbReference type="GO" id="GO:0005835">
    <property type="term" value="C:fatty acid synthase complex"/>
    <property type="evidence" value="ECO:0007669"/>
    <property type="project" value="InterPro"/>
</dbReference>
<comment type="similarity">
    <text evidence="2">Belongs to the fungal fatty acid synthetase subunit beta family.</text>
</comment>
<keyword evidence="5" id="KW-0521">NADP</keyword>
<evidence type="ECO:0000256" key="10">
    <source>
        <dbReference type="ARBA" id="ARBA00048237"/>
    </source>
</evidence>
<dbReference type="Pfam" id="PF17951">
    <property type="entry name" value="FAS_meander"/>
    <property type="match status" value="1"/>
</dbReference>
<evidence type="ECO:0000256" key="3">
    <source>
        <dbReference type="ARBA" id="ARBA00022679"/>
    </source>
</evidence>
<comment type="catalytic activity">
    <reaction evidence="10">
        <text>acetyl-CoA + n malonyl-CoA + 2n NADPH + 4n H(+) = a long-chain-acyl-CoA + n CoA + n CO2 + 2n NADP(+).</text>
        <dbReference type="EC" id="2.3.1.86"/>
    </reaction>
</comment>
<keyword evidence="18" id="KW-1185">Reference proteome</keyword>
<dbReference type="GO" id="GO:0004312">
    <property type="term" value="F:fatty acid synthase activity"/>
    <property type="evidence" value="ECO:0007669"/>
    <property type="project" value="InterPro"/>
</dbReference>
<feature type="domain" description="Malonyl-CoA:ACP transacylase (MAT)" evidence="16">
    <location>
        <begin position="1617"/>
        <end position="1920"/>
    </location>
</feature>
<keyword evidence="3" id="KW-0808">Transferase</keyword>
<evidence type="ECO:0000256" key="15">
    <source>
        <dbReference type="PIRSR" id="PIRSR005562-1"/>
    </source>
</evidence>
<keyword evidence="9" id="KW-0511">Multifunctional enzyme</keyword>
<dbReference type="GO" id="GO:0004321">
    <property type="term" value="F:fatty-acyl-CoA synthase activity"/>
    <property type="evidence" value="ECO:0007669"/>
    <property type="project" value="UniProtKB-EC"/>
</dbReference>
<dbReference type="SUPFAM" id="SSF52151">
    <property type="entry name" value="FabD/lysophospholipase-like"/>
    <property type="match status" value="2"/>
</dbReference>
<dbReference type="Gene3D" id="2.40.128.700">
    <property type="match status" value="1"/>
</dbReference>
<dbReference type="Gene3D" id="6.20.240.10">
    <property type="match status" value="1"/>
</dbReference>
<evidence type="ECO:0000256" key="14">
    <source>
        <dbReference type="ARBA" id="ARBA00048835"/>
    </source>
</evidence>
<keyword evidence="4" id="KW-0378">Hydrolase</keyword>
<name>A0AAE1CG55_9PEZI</name>
<dbReference type="Pfam" id="PF16073">
    <property type="entry name" value="SAT"/>
    <property type="match status" value="1"/>
</dbReference>
<keyword evidence="8" id="KW-0456">Lyase</keyword>
<feature type="non-terminal residue" evidence="17">
    <location>
        <position position="1"/>
    </location>
</feature>
<evidence type="ECO:0000256" key="11">
    <source>
        <dbReference type="ARBA" id="ARBA00048462"/>
    </source>
</evidence>
<evidence type="ECO:0000256" key="5">
    <source>
        <dbReference type="ARBA" id="ARBA00022857"/>
    </source>
</evidence>
<evidence type="ECO:0000259" key="16">
    <source>
        <dbReference type="SMART" id="SM00827"/>
    </source>
</evidence>
<evidence type="ECO:0000313" key="18">
    <source>
        <dbReference type="Proteomes" id="UP001270362"/>
    </source>
</evidence>
<feature type="active site" description="For acetyltransferase activity" evidence="15">
    <location>
        <position position="141"/>
    </location>
</feature>
<evidence type="ECO:0000256" key="8">
    <source>
        <dbReference type="ARBA" id="ARBA00023239"/>
    </source>
</evidence>
<comment type="caution">
    <text evidence="17">The sequence shown here is derived from an EMBL/GenBank/DDBJ whole genome shotgun (WGS) entry which is preliminary data.</text>
</comment>
<proteinExistence type="inferred from homology"/>
<evidence type="ECO:0000256" key="9">
    <source>
        <dbReference type="ARBA" id="ARBA00023268"/>
    </source>
</evidence>
<evidence type="ECO:0000256" key="12">
    <source>
        <dbReference type="ARBA" id="ARBA00048536"/>
    </source>
</evidence>
<dbReference type="GO" id="GO:0004313">
    <property type="term" value="F:[acyl-carrier-protein] S-acetyltransferase activity"/>
    <property type="evidence" value="ECO:0007669"/>
    <property type="project" value="UniProtKB-EC"/>
</dbReference>
<dbReference type="InterPro" id="IPR016035">
    <property type="entry name" value="Acyl_Trfase/lysoPLipase"/>
</dbReference>
<dbReference type="InterPro" id="IPR013785">
    <property type="entry name" value="Aldolase_TIM"/>
</dbReference>
<evidence type="ECO:0000256" key="4">
    <source>
        <dbReference type="ARBA" id="ARBA00022801"/>
    </source>
</evidence>
<dbReference type="Gene3D" id="3.10.129.10">
    <property type="entry name" value="Hotdog Thioesterase"/>
    <property type="match status" value="1"/>
</dbReference>
<dbReference type="InterPro" id="IPR029069">
    <property type="entry name" value="HotDog_dom_sf"/>
</dbReference>
<gene>
    <name evidence="17" type="ORF">B0T22DRAFT_504582</name>
</gene>
<dbReference type="InterPro" id="IPR040883">
    <property type="entry name" value="FAS_meander"/>
</dbReference>
<comment type="catalytic activity">
    <reaction evidence="12">
        <text>(9Z)-octadecenoyl-[ACP] + H2O = (9Z)-octadecenoate + holo-[ACP] + H(+)</text>
        <dbReference type="Rhea" id="RHEA:15057"/>
        <dbReference type="Rhea" id="RHEA-COMP:9685"/>
        <dbReference type="Rhea" id="RHEA-COMP:9924"/>
        <dbReference type="ChEBI" id="CHEBI:15377"/>
        <dbReference type="ChEBI" id="CHEBI:15378"/>
        <dbReference type="ChEBI" id="CHEBI:30823"/>
        <dbReference type="ChEBI" id="CHEBI:64479"/>
        <dbReference type="ChEBI" id="CHEBI:78783"/>
        <dbReference type="EC" id="3.1.2.14"/>
    </reaction>
</comment>
<keyword evidence="7" id="KW-0520">NAD</keyword>
<dbReference type="GO" id="GO:0004314">
    <property type="term" value="F:[acyl-carrier-protein] S-malonyltransferase activity"/>
    <property type="evidence" value="ECO:0007669"/>
    <property type="project" value="UniProtKB-EC"/>
</dbReference>
<comment type="catalytic activity">
    <reaction evidence="11">
        <text>holo-[ACP] + malonyl-CoA = malonyl-[ACP] + CoA</text>
        <dbReference type="Rhea" id="RHEA:41792"/>
        <dbReference type="Rhea" id="RHEA-COMP:9623"/>
        <dbReference type="Rhea" id="RHEA-COMP:9685"/>
        <dbReference type="ChEBI" id="CHEBI:57287"/>
        <dbReference type="ChEBI" id="CHEBI:57384"/>
        <dbReference type="ChEBI" id="CHEBI:64479"/>
        <dbReference type="ChEBI" id="CHEBI:78449"/>
        <dbReference type="EC" id="2.3.1.39"/>
    </reaction>
</comment>
<dbReference type="InterPro" id="IPR013565">
    <property type="entry name" value="Fas1/AflB-like_central"/>
</dbReference>